<dbReference type="PANTHER" id="PTHR13803">
    <property type="entry name" value="SEC24-RELATED PROTEIN"/>
    <property type="match status" value="1"/>
</dbReference>
<dbReference type="GO" id="GO:0008270">
    <property type="term" value="F:zinc ion binding"/>
    <property type="evidence" value="ECO:0007669"/>
    <property type="project" value="InterPro"/>
</dbReference>
<dbReference type="SUPFAM" id="SSF82754">
    <property type="entry name" value="C-terminal, gelsolin-like domain of Sec23/24"/>
    <property type="match status" value="1"/>
</dbReference>
<dbReference type="EMBL" id="JAAPAO010000040">
    <property type="protein sequence ID" value="KAF4675947.1"/>
    <property type="molecule type" value="Genomic_DNA"/>
</dbReference>
<evidence type="ECO:0000313" key="16">
    <source>
        <dbReference type="Proteomes" id="UP000591131"/>
    </source>
</evidence>
<dbReference type="Gene3D" id="1.20.120.730">
    <property type="entry name" value="Sec23/Sec24 helical domain"/>
    <property type="match status" value="1"/>
</dbReference>
<keyword evidence="9" id="KW-0472">Membrane</keyword>
<evidence type="ECO:0000256" key="7">
    <source>
        <dbReference type="ARBA" id="ARBA00022927"/>
    </source>
</evidence>
<dbReference type="SUPFAM" id="SSF82919">
    <property type="entry name" value="Zn-finger domain of Sec23/24"/>
    <property type="match status" value="1"/>
</dbReference>
<dbReference type="InterPro" id="IPR036465">
    <property type="entry name" value="vWFA_dom_sf"/>
</dbReference>
<dbReference type="Gene3D" id="2.60.40.1670">
    <property type="entry name" value="beta-sandwich domain of Sec23/24"/>
    <property type="match status" value="1"/>
</dbReference>
<accession>A0A7J6MX61</accession>
<feature type="region of interest" description="Disordered" evidence="10">
    <location>
        <begin position="928"/>
        <end position="947"/>
    </location>
</feature>
<dbReference type="GO" id="GO:0090110">
    <property type="term" value="P:COPII-coated vesicle cargo loading"/>
    <property type="evidence" value="ECO:0007669"/>
    <property type="project" value="TreeGrafter"/>
</dbReference>
<dbReference type="Gene3D" id="3.40.20.10">
    <property type="entry name" value="Severin"/>
    <property type="match status" value="1"/>
</dbReference>
<feature type="domain" description="Sec23/Sec24 beta-sandwich" evidence="14">
    <location>
        <begin position="562"/>
        <end position="654"/>
    </location>
</feature>
<dbReference type="Pfam" id="PF08033">
    <property type="entry name" value="Sec23_BS"/>
    <property type="match status" value="1"/>
</dbReference>
<reference evidence="15 16" key="1">
    <citation type="submission" date="2020-04" db="EMBL/GenBank/DDBJ databases">
        <title>Perkinsus chesapeaki whole genome sequence.</title>
        <authorList>
            <person name="Bogema D.R."/>
        </authorList>
    </citation>
    <scope>NUCLEOTIDE SEQUENCE [LARGE SCALE GENOMIC DNA]</scope>
    <source>
        <strain evidence="15">ATCC PRA-425</strain>
    </source>
</reference>
<evidence type="ECO:0000256" key="8">
    <source>
        <dbReference type="ARBA" id="ARBA00023034"/>
    </source>
</evidence>
<evidence type="ECO:0000259" key="11">
    <source>
        <dbReference type="Pfam" id="PF04810"/>
    </source>
</evidence>
<comment type="caution">
    <text evidence="15">The sequence shown here is derived from an EMBL/GenBank/DDBJ whole genome shotgun (WGS) entry which is preliminary data.</text>
</comment>
<feature type="compositionally biased region" description="Low complexity" evidence="10">
    <location>
        <begin position="192"/>
        <end position="204"/>
    </location>
</feature>
<dbReference type="GO" id="GO:0000139">
    <property type="term" value="C:Golgi membrane"/>
    <property type="evidence" value="ECO:0007669"/>
    <property type="project" value="UniProtKB-SubCell"/>
</dbReference>
<dbReference type="Pfam" id="PF04815">
    <property type="entry name" value="Sec23_helical"/>
    <property type="match status" value="1"/>
</dbReference>
<evidence type="ECO:0000256" key="2">
    <source>
        <dbReference type="ARBA" id="ARBA00004586"/>
    </source>
</evidence>
<evidence type="ECO:0000256" key="4">
    <source>
        <dbReference type="ARBA" id="ARBA00022448"/>
    </source>
</evidence>
<feature type="compositionally biased region" description="Pro residues" evidence="10">
    <location>
        <begin position="984"/>
        <end position="1006"/>
    </location>
</feature>
<organism evidence="15 16">
    <name type="scientific">Perkinsus chesapeaki</name>
    <name type="common">Clam parasite</name>
    <name type="synonym">Perkinsus andrewsi</name>
    <dbReference type="NCBI Taxonomy" id="330153"/>
    <lineage>
        <taxon>Eukaryota</taxon>
        <taxon>Sar</taxon>
        <taxon>Alveolata</taxon>
        <taxon>Perkinsozoa</taxon>
        <taxon>Perkinsea</taxon>
        <taxon>Perkinsida</taxon>
        <taxon>Perkinsidae</taxon>
        <taxon>Perkinsus</taxon>
    </lineage>
</organism>
<comment type="subcellular location">
    <subcellularLocation>
        <location evidence="2">Endoplasmic reticulum membrane</location>
    </subcellularLocation>
    <subcellularLocation>
        <location evidence="1">Golgi apparatus membrane</location>
    </subcellularLocation>
</comment>
<comment type="similarity">
    <text evidence="3">Belongs to the SEC23/SEC24 family. SEC24 subfamily.</text>
</comment>
<dbReference type="Pfam" id="PF04810">
    <property type="entry name" value="zf-Sec23_Sec24"/>
    <property type="match status" value="1"/>
</dbReference>
<dbReference type="InterPro" id="IPR036174">
    <property type="entry name" value="Znf_Sec23_Sec24_sf"/>
</dbReference>
<evidence type="ECO:0000259" key="14">
    <source>
        <dbReference type="Pfam" id="PF08033"/>
    </source>
</evidence>
<feature type="compositionally biased region" description="Low complexity" evidence="10">
    <location>
        <begin position="58"/>
        <end position="72"/>
    </location>
</feature>
<feature type="compositionally biased region" description="Basic and acidic residues" evidence="10">
    <location>
        <begin position="172"/>
        <end position="181"/>
    </location>
</feature>
<keyword evidence="6" id="KW-0931">ER-Golgi transport</keyword>
<evidence type="ECO:0000256" key="10">
    <source>
        <dbReference type="SAM" id="MobiDB-lite"/>
    </source>
</evidence>
<feature type="region of interest" description="Disordered" evidence="10">
    <location>
        <begin position="968"/>
        <end position="1006"/>
    </location>
</feature>
<evidence type="ECO:0000259" key="13">
    <source>
        <dbReference type="Pfam" id="PF04815"/>
    </source>
</evidence>
<proteinExistence type="inferred from homology"/>
<evidence type="ECO:0000313" key="15">
    <source>
        <dbReference type="EMBL" id="KAF4675947.1"/>
    </source>
</evidence>
<dbReference type="GO" id="GO:0006886">
    <property type="term" value="P:intracellular protein transport"/>
    <property type="evidence" value="ECO:0007669"/>
    <property type="project" value="InterPro"/>
</dbReference>
<dbReference type="GO" id="GO:0070971">
    <property type="term" value="C:endoplasmic reticulum exit site"/>
    <property type="evidence" value="ECO:0007669"/>
    <property type="project" value="TreeGrafter"/>
</dbReference>
<dbReference type="Pfam" id="PF04811">
    <property type="entry name" value="Sec23_trunk"/>
    <property type="match status" value="1"/>
</dbReference>
<feature type="compositionally biased region" description="Gly residues" evidence="10">
    <location>
        <begin position="80"/>
        <end position="94"/>
    </location>
</feature>
<name>A0A7J6MX61_PERCH</name>
<evidence type="ECO:0000256" key="5">
    <source>
        <dbReference type="ARBA" id="ARBA00022824"/>
    </source>
</evidence>
<evidence type="ECO:0000259" key="12">
    <source>
        <dbReference type="Pfam" id="PF04811"/>
    </source>
</evidence>
<keyword evidence="7" id="KW-0653">Protein transport</keyword>
<dbReference type="OrthoDB" id="49016at2759"/>
<dbReference type="SUPFAM" id="SSF53300">
    <property type="entry name" value="vWA-like"/>
    <property type="match status" value="1"/>
</dbReference>
<dbReference type="SUPFAM" id="SSF81811">
    <property type="entry name" value="Helical domain of Sec23/24"/>
    <property type="match status" value="1"/>
</dbReference>
<dbReference type="GO" id="GO:0030127">
    <property type="term" value="C:COPII vesicle coat"/>
    <property type="evidence" value="ECO:0007669"/>
    <property type="project" value="InterPro"/>
</dbReference>
<keyword evidence="16" id="KW-1185">Reference proteome</keyword>
<dbReference type="InterPro" id="IPR012990">
    <property type="entry name" value="Beta-sandwich_Sec23_24"/>
</dbReference>
<dbReference type="Gene3D" id="2.30.30.380">
    <property type="entry name" value="Zn-finger domain of Sec23/24"/>
    <property type="match status" value="1"/>
</dbReference>
<gene>
    <name evidence="15" type="ORF">FOL47_007014</name>
</gene>
<dbReference type="GO" id="GO:0000149">
    <property type="term" value="F:SNARE binding"/>
    <property type="evidence" value="ECO:0007669"/>
    <property type="project" value="TreeGrafter"/>
</dbReference>
<protein>
    <recommendedName>
        <fullName evidence="17">Protein transport protein Sec24D</fullName>
    </recommendedName>
</protein>
<dbReference type="InterPro" id="IPR006895">
    <property type="entry name" value="Znf_Sec23_Sec24"/>
</dbReference>
<sequence length="1006" mass="108616">MQPQPPGYSSNPFGMAGGGGGGPPQTSPFGPGGNNGSVIKWNDHQFGMRRSAKGFSMQYQQQQQQQQGSVSPPMAPPPGVGGGQFGMPPQGGMGHHPPPPAMGGMSPGGYGQPGGGGGGGQSFQGPGSFMNQGPPVPAAFGGQSDFTNQQGGSMQPQPNQLLSGGFGGAQTEARDEQRMADSAEFSSPPHFVRSSVSKFPNSSSVRSKTKMPIGIYFQPLAPVPVGCPEVPTVNFNAVGVSTVVRCKRCRSYINPFVIWDQNGRKWQCNMCGYVGDTPQTYYCHLDDTMRRADRYERPELVNGSVDFIAPAEYMVRPPQPPVFMFLLESTYQAVASGALATAAAAIKELIDNRSFPGGERALVGIMTYDSSIHFYNLNSRLSQPQMLVVSDLEDPFLPLPDDILVSAQECEAQLSQLLTNLPEMFQQSRSNESCLAAAVRAAWMAMKHVGGKLIICASTIPSVGPSALKSTKENLRLLNTDKEIDMLKPTMEGFKELAGELARVQITAELFIATSMYMDLASIAPLARYTGGDIRYYPGFRADVTGEKLRAELQHVCTRDMGWEAVMRVRVSKGWKITNFYGHMFVRSRDLLVVPNCHEDQTFSITLEPDADGNSGAGGGGPVDPFVCVQCALLFTSSNGERRIRVHTIQLPTTGNIDEVLDTTDPEVATGLMASLACDKAMEANSKLSDARNLIQSTISQIVSSTPSHIEAVRPLPLHVLGLLKSPMFRATSDIPSDQRIYYWTRHESISVPLQAALFYPRMFAVHQLTGDEGTEDPNTHRIVLPHTIALSAENMTGDGIYLQEDGESIMMWIGKAASPQLLHSLFNIASLDQLRVEFGEGCLVHESADDTCQRVLSIIDQLRLDRSPPMMQLILVPQGNQYEVRFFSNLIEDKTIGMQMSYQEFLHRIGGANQPRGPLFQGVSARPAVGTPHNPSQAPQAMMPGPGPAQMIGSHGGKYMPSMPPMGQAPMAPPPMGAQGRTAPPPGGPMGPPPMGPPPMGNTYR</sequence>
<evidence type="ECO:0000256" key="9">
    <source>
        <dbReference type="ARBA" id="ARBA00023136"/>
    </source>
</evidence>
<evidence type="ECO:0000256" key="3">
    <source>
        <dbReference type="ARBA" id="ARBA00008334"/>
    </source>
</evidence>
<keyword evidence="5" id="KW-0256">Endoplasmic reticulum</keyword>
<feature type="domain" description="Sec23/Sec24 helical" evidence="13">
    <location>
        <begin position="665"/>
        <end position="753"/>
    </location>
</feature>
<feature type="region of interest" description="Disordered" evidence="10">
    <location>
        <begin position="1"/>
        <end position="204"/>
    </location>
</feature>
<dbReference type="Gene3D" id="3.40.50.410">
    <property type="entry name" value="von Willebrand factor, type A domain"/>
    <property type="match status" value="1"/>
</dbReference>
<dbReference type="InterPro" id="IPR006896">
    <property type="entry name" value="Sec23/24_trunk_dom"/>
</dbReference>
<dbReference type="GO" id="GO:0005789">
    <property type="term" value="C:endoplasmic reticulum membrane"/>
    <property type="evidence" value="ECO:0007669"/>
    <property type="project" value="UniProtKB-SubCell"/>
</dbReference>
<feature type="domain" description="Zinc finger Sec23/Sec24-type" evidence="11">
    <location>
        <begin position="244"/>
        <end position="281"/>
    </location>
</feature>
<keyword evidence="4" id="KW-0813">Transport</keyword>
<dbReference type="InterPro" id="IPR036175">
    <property type="entry name" value="Sec23/24_helical_dom_sf"/>
</dbReference>
<dbReference type="Proteomes" id="UP000591131">
    <property type="component" value="Unassembled WGS sequence"/>
</dbReference>
<dbReference type="InterPro" id="IPR036180">
    <property type="entry name" value="Gelsolin-like_dom_sf"/>
</dbReference>
<feature type="domain" description="Sec23/Sec24 trunk" evidence="12">
    <location>
        <begin position="318"/>
        <end position="556"/>
    </location>
</feature>
<dbReference type="InterPro" id="IPR029006">
    <property type="entry name" value="ADF-H/Gelsolin-like_dom_sf"/>
</dbReference>
<evidence type="ECO:0000256" key="6">
    <source>
        <dbReference type="ARBA" id="ARBA00022892"/>
    </source>
</evidence>
<dbReference type="SUPFAM" id="SSF81995">
    <property type="entry name" value="beta-sandwich domain of Sec23/24"/>
    <property type="match status" value="1"/>
</dbReference>
<dbReference type="InterPro" id="IPR050550">
    <property type="entry name" value="SEC23_SEC24_subfamily"/>
</dbReference>
<feature type="compositionally biased region" description="Low complexity" evidence="10">
    <location>
        <begin position="938"/>
        <end position="947"/>
    </location>
</feature>
<dbReference type="AlphaFoldDB" id="A0A7J6MX61"/>
<feature type="compositionally biased region" description="Gly residues" evidence="10">
    <location>
        <begin position="105"/>
        <end position="122"/>
    </location>
</feature>
<feature type="compositionally biased region" description="Polar residues" evidence="10">
    <location>
        <begin position="144"/>
        <end position="162"/>
    </location>
</feature>
<evidence type="ECO:0000256" key="1">
    <source>
        <dbReference type="ARBA" id="ARBA00004394"/>
    </source>
</evidence>
<keyword evidence="8" id="KW-0333">Golgi apparatus</keyword>
<dbReference type="PANTHER" id="PTHR13803:SF39">
    <property type="entry name" value="SECRETORY 24AB, ISOFORM A"/>
    <property type="match status" value="1"/>
</dbReference>
<dbReference type="InterPro" id="IPR006900">
    <property type="entry name" value="Sec23/24_helical_dom"/>
</dbReference>
<evidence type="ECO:0008006" key="17">
    <source>
        <dbReference type="Google" id="ProtNLM"/>
    </source>
</evidence>